<feature type="transmembrane region" description="Helical" evidence="5">
    <location>
        <begin position="138"/>
        <end position="158"/>
    </location>
</feature>
<proteinExistence type="predicted"/>
<evidence type="ECO:0000313" key="7">
    <source>
        <dbReference type="Proteomes" id="UP001219518"/>
    </source>
</evidence>
<feature type="transmembrane region" description="Helical" evidence="5">
    <location>
        <begin position="107"/>
        <end position="126"/>
    </location>
</feature>
<accession>A0AAE1LQ55</accession>
<evidence type="ECO:0000256" key="5">
    <source>
        <dbReference type="SAM" id="Phobius"/>
    </source>
</evidence>
<evidence type="ECO:0000256" key="3">
    <source>
        <dbReference type="ARBA" id="ARBA00022989"/>
    </source>
</evidence>
<feature type="transmembrane region" description="Helical" evidence="5">
    <location>
        <begin position="75"/>
        <end position="95"/>
    </location>
</feature>
<evidence type="ECO:0000256" key="2">
    <source>
        <dbReference type="ARBA" id="ARBA00022692"/>
    </source>
</evidence>
<dbReference type="AlphaFoldDB" id="A0AAE1LQ55"/>
<keyword evidence="3 5" id="KW-1133">Transmembrane helix</keyword>
<sequence length="190" mass="22106">MADLPNDNHPTTVNRFPSREQPIQDFISLGHEITSCLPLQMSLYLNVIFFPFWILISTVMLYLKYEYLTTIHKFILILIIVCLTINEIVRLYLGYLGNLSEKVPELAGFWVLSVVLQLPLHFLLLFSPPIWPFPAETAVESVMLALLFSQLSTGFFALRKSARYQARRYHLTQVRKNMSMEQVETKQRHS</sequence>
<dbReference type="Proteomes" id="UP001219518">
    <property type="component" value="Unassembled WGS sequence"/>
</dbReference>
<comment type="subcellular location">
    <subcellularLocation>
        <location evidence="1">Membrane</location>
        <topology evidence="1">Multi-pass membrane protein</topology>
    </subcellularLocation>
</comment>
<dbReference type="PANTHER" id="PTHR13531:SF6">
    <property type="entry name" value="TMEM (HUMAN TRANSMEMBRANE PROTEIN) HOMOLOG"/>
    <property type="match status" value="1"/>
</dbReference>
<reference evidence="6" key="1">
    <citation type="submission" date="2021-07" db="EMBL/GenBank/DDBJ databases">
        <authorList>
            <person name="Catto M.A."/>
            <person name="Jacobson A."/>
            <person name="Kennedy G."/>
            <person name="Labadie P."/>
            <person name="Hunt B.G."/>
            <person name="Srinivasan R."/>
        </authorList>
    </citation>
    <scope>NUCLEOTIDE SEQUENCE</scope>
    <source>
        <strain evidence="6">PL_HMW_Pooled</strain>
        <tissue evidence="6">Head</tissue>
    </source>
</reference>
<keyword evidence="7" id="KW-1185">Reference proteome</keyword>
<keyword evidence="2 5" id="KW-0812">Transmembrane</keyword>
<dbReference type="EMBL" id="JAHWGI010001289">
    <property type="protein sequence ID" value="KAK3927590.1"/>
    <property type="molecule type" value="Genomic_DNA"/>
</dbReference>
<dbReference type="GO" id="GO:1905515">
    <property type="term" value="P:non-motile cilium assembly"/>
    <property type="evidence" value="ECO:0007669"/>
    <property type="project" value="TreeGrafter"/>
</dbReference>
<evidence type="ECO:0000256" key="1">
    <source>
        <dbReference type="ARBA" id="ARBA00004141"/>
    </source>
</evidence>
<organism evidence="6 7">
    <name type="scientific">Frankliniella fusca</name>
    <dbReference type="NCBI Taxonomy" id="407009"/>
    <lineage>
        <taxon>Eukaryota</taxon>
        <taxon>Metazoa</taxon>
        <taxon>Ecdysozoa</taxon>
        <taxon>Arthropoda</taxon>
        <taxon>Hexapoda</taxon>
        <taxon>Insecta</taxon>
        <taxon>Pterygota</taxon>
        <taxon>Neoptera</taxon>
        <taxon>Paraneoptera</taxon>
        <taxon>Thysanoptera</taxon>
        <taxon>Terebrantia</taxon>
        <taxon>Thripoidea</taxon>
        <taxon>Thripidae</taxon>
        <taxon>Frankliniella</taxon>
    </lineage>
</organism>
<reference evidence="6" key="2">
    <citation type="journal article" date="2023" name="BMC Genomics">
        <title>Pest status, molecular evolution, and epigenetic factors derived from the genome assembly of Frankliniella fusca, a thysanopteran phytovirus vector.</title>
        <authorList>
            <person name="Catto M.A."/>
            <person name="Labadie P.E."/>
            <person name="Jacobson A.L."/>
            <person name="Kennedy G.G."/>
            <person name="Srinivasan R."/>
            <person name="Hunt B.G."/>
        </authorList>
    </citation>
    <scope>NUCLEOTIDE SEQUENCE</scope>
    <source>
        <strain evidence="6">PL_HMW_Pooled</strain>
    </source>
</reference>
<keyword evidence="4 5" id="KW-0472">Membrane</keyword>
<dbReference type="Pfam" id="PF09799">
    <property type="entry name" value="Transmemb_17"/>
    <property type="match status" value="1"/>
</dbReference>
<feature type="non-terminal residue" evidence="6">
    <location>
        <position position="1"/>
    </location>
</feature>
<dbReference type="GO" id="GO:0035869">
    <property type="term" value="C:ciliary transition zone"/>
    <property type="evidence" value="ECO:0007669"/>
    <property type="project" value="TreeGrafter"/>
</dbReference>
<gene>
    <name evidence="6" type="ORF">KUF71_015875</name>
</gene>
<dbReference type="PANTHER" id="PTHR13531">
    <property type="entry name" value="GEO07735P1-RELATED-RELATED"/>
    <property type="match status" value="1"/>
</dbReference>
<name>A0AAE1LQ55_9NEOP</name>
<dbReference type="InterPro" id="IPR019184">
    <property type="entry name" value="Uncharacterised_TM-17"/>
</dbReference>
<comment type="caution">
    <text evidence="6">The sequence shown here is derived from an EMBL/GenBank/DDBJ whole genome shotgun (WGS) entry which is preliminary data.</text>
</comment>
<evidence type="ECO:0000256" key="4">
    <source>
        <dbReference type="ARBA" id="ARBA00023136"/>
    </source>
</evidence>
<protein>
    <submittedName>
        <fullName evidence="6">Transmembrane protein 17B</fullName>
    </submittedName>
</protein>
<dbReference type="GO" id="GO:0016020">
    <property type="term" value="C:membrane"/>
    <property type="evidence" value="ECO:0007669"/>
    <property type="project" value="UniProtKB-SubCell"/>
</dbReference>
<feature type="transmembrane region" description="Helical" evidence="5">
    <location>
        <begin position="43"/>
        <end position="63"/>
    </location>
</feature>
<evidence type="ECO:0000313" key="6">
    <source>
        <dbReference type="EMBL" id="KAK3927590.1"/>
    </source>
</evidence>